<keyword evidence="3 6" id="KW-0274">FAD</keyword>
<keyword evidence="5" id="KW-1015">Disulfide bond</keyword>
<dbReference type="SUPFAM" id="SSF69000">
    <property type="entry name" value="FAD-dependent thiol oxidase"/>
    <property type="match status" value="1"/>
</dbReference>
<protein>
    <recommendedName>
        <fullName evidence="6">Sulfhydryl oxidase</fullName>
        <ecNumber evidence="6">1.8.3.2</ecNumber>
    </recommendedName>
</protein>
<sequence>MAARPTTRLIFLSTFALFFMFYFVFMQPKAPDSPATRAPGHLMDAKSLSGNLALSEDVLKGQVIMPKLGNETAKAELGRATWKYFHTVMARYPKKPTEEEQDALRSYVYLFARLYPCGECAAHFQKHLKKYPPQVSSRDAAAGWGCFIHNEVNAMLEKPEYDCNNLDDYDCGCGDEDEEEAGTADEEQTLLKTTKKEQADADSNPAVEITKEPLTRGG</sequence>
<feature type="compositionally biased region" description="Acidic residues" evidence="7">
    <location>
        <begin position="174"/>
        <end position="188"/>
    </location>
</feature>
<evidence type="ECO:0000256" key="7">
    <source>
        <dbReference type="SAM" id="MobiDB-lite"/>
    </source>
</evidence>
<gene>
    <name evidence="9" type="ORF">PISL3812_08181</name>
</gene>
<dbReference type="InterPro" id="IPR017905">
    <property type="entry name" value="ERV/ALR_sulphydryl_oxidase"/>
</dbReference>
<dbReference type="GO" id="GO:0060904">
    <property type="term" value="P:regulation of protein folding in endoplasmic reticulum"/>
    <property type="evidence" value="ECO:0007669"/>
    <property type="project" value="EnsemblFungi"/>
</dbReference>
<dbReference type="Pfam" id="PF04777">
    <property type="entry name" value="Evr1_Alr"/>
    <property type="match status" value="1"/>
</dbReference>
<dbReference type="GO" id="GO:0016971">
    <property type="term" value="F:flavin-dependent sulfhydryl oxidase activity"/>
    <property type="evidence" value="ECO:0007669"/>
    <property type="project" value="EnsemblFungi"/>
</dbReference>
<dbReference type="Proteomes" id="UP000054383">
    <property type="component" value="Unassembled WGS sequence"/>
</dbReference>
<dbReference type="Gene3D" id="1.20.120.310">
    <property type="entry name" value="ERV/ALR sulfhydryl oxidase domain"/>
    <property type="match status" value="1"/>
</dbReference>
<evidence type="ECO:0000256" key="3">
    <source>
        <dbReference type="ARBA" id="ARBA00022827"/>
    </source>
</evidence>
<evidence type="ECO:0000256" key="2">
    <source>
        <dbReference type="ARBA" id="ARBA00022630"/>
    </source>
</evidence>
<evidence type="ECO:0000313" key="9">
    <source>
        <dbReference type="EMBL" id="CRG91133.1"/>
    </source>
</evidence>
<dbReference type="PANTHER" id="PTHR12645">
    <property type="entry name" value="ALR/ERV"/>
    <property type="match status" value="1"/>
</dbReference>
<evidence type="ECO:0000256" key="4">
    <source>
        <dbReference type="ARBA" id="ARBA00023002"/>
    </source>
</evidence>
<organism evidence="9 10">
    <name type="scientific">Talaromyces islandicus</name>
    <name type="common">Penicillium islandicum</name>
    <dbReference type="NCBI Taxonomy" id="28573"/>
    <lineage>
        <taxon>Eukaryota</taxon>
        <taxon>Fungi</taxon>
        <taxon>Dikarya</taxon>
        <taxon>Ascomycota</taxon>
        <taxon>Pezizomycotina</taxon>
        <taxon>Eurotiomycetes</taxon>
        <taxon>Eurotiomycetidae</taxon>
        <taxon>Eurotiales</taxon>
        <taxon>Trichocomaceae</taxon>
        <taxon>Talaromyces</taxon>
        <taxon>Talaromyces sect. Islandici</taxon>
    </lineage>
</organism>
<feature type="compositionally biased region" description="Basic and acidic residues" evidence="7">
    <location>
        <begin position="209"/>
        <end position="218"/>
    </location>
</feature>
<evidence type="ECO:0000313" key="10">
    <source>
        <dbReference type="Proteomes" id="UP000054383"/>
    </source>
</evidence>
<feature type="domain" description="ERV/ALR sulfhydryl oxidase" evidence="8">
    <location>
        <begin position="70"/>
        <end position="170"/>
    </location>
</feature>
<evidence type="ECO:0000259" key="8">
    <source>
        <dbReference type="PROSITE" id="PS51324"/>
    </source>
</evidence>
<feature type="transmembrane region" description="Helical" evidence="6">
    <location>
        <begin position="6"/>
        <end position="25"/>
    </location>
</feature>
<keyword evidence="10" id="KW-1185">Reference proteome</keyword>
<dbReference type="GO" id="GO:0050660">
    <property type="term" value="F:flavin adenine dinucleotide binding"/>
    <property type="evidence" value="ECO:0007669"/>
    <property type="project" value="TreeGrafter"/>
</dbReference>
<keyword evidence="6" id="KW-0812">Transmembrane</keyword>
<keyword evidence="2 6" id="KW-0285">Flavoprotein</keyword>
<comment type="cofactor">
    <cofactor evidence="1 6">
        <name>FAD</name>
        <dbReference type="ChEBI" id="CHEBI:57692"/>
    </cofactor>
</comment>
<dbReference type="FunFam" id="1.20.120.310:FF:000002">
    <property type="entry name" value="Sulfhydryl oxidase"/>
    <property type="match status" value="1"/>
</dbReference>
<comment type="catalytic activity">
    <reaction evidence="6">
        <text>2 R'C(R)SH + O2 = R'C(R)S-S(R)CR' + H2O2</text>
        <dbReference type="Rhea" id="RHEA:17357"/>
        <dbReference type="ChEBI" id="CHEBI:15379"/>
        <dbReference type="ChEBI" id="CHEBI:16240"/>
        <dbReference type="ChEBI" id="CHEBI:16520"/>
        <dbReference type="ChEBI" id="CHEBI:17412"/>
        <dbReference type="EC" id="1.8.3.2"/>
    </reaction>
</comment>
<keyword evidence="4 6" id="KW-0560">Oxidoreductase</keyword>
<evidence type="ECO:0000256" key="1">
    <source>
        <dbReference type="ARBA" id="ARBA00001974"/>
    </source>
</evidence>
<dbReference type="AlphaFoldDB" id="A0A0U1M6B2"/>
<evidence type="ECO:0000256" key="6">
    <source>
        <dbReference type="RuleBase" id="RU371123"/>
    </source>
</evidence>
<evidence type="ECO:0000256" key="5">
    <source>
        <dbReference type="ARBA" id="ARBA00023157"/>
    </source>
</evidence>
<proteinExistence type="predicted"/>
<dbReference type="GO" id="GO:0005739">
    <property type="term" value="C:mitochondrion"/>
    <property type="evidence" value="ECO:0007669"/>
    <property type="project" value="TreeGrafter"/>
</dbReference>
<dbReference type="EMBL" id="CVMT01000009">
    <property type="protein sequence ID" value="CRG91133.1"/>
    <property type="molecule type" value="Genomic_DNA"/>
</dbReference>
<dbReference type="PROSITE" id="PS51324">
    <property type="entry name" value="ERV_ALR"/>
    <property type="match status" value="1"/>
</dbReference>
<dbReference type="EC" id="1.8.3.2" evidence="6"/>
<dbReference type="InterPro" id="IPR036774">
    <property type="entry name" value="ERV/ALR_sulphydryl_oxid_sf"/>
</dbReference>
<dbReference type="STRING" id="28573.A0A0U1M6B2"/>
<dbReference type="InterPro" id="IPR039799">
    <property type="entry name" value="ALR/ERV"/>
</dbReference>
<keyword evidence="6" id="KW-1133">Transmembrane helix</keyword>
<dbReference type="GO" id="GO:0005789">
    <property type="term" value="C:endoplasmic reticulum membrane"/>
    <property type="evidence" value="ECO:0007669"/>
    <property type="project" value="EnsemblFungi"/>
</dbReference>
<reference evidence="9 10" key="1">
    <citation type="submission" date="2015-04" db="EMBL/GenBank/DDBJ databases">
        <authorList>
            <person name="Syromyatnikov M.Y."/>
            <person name="Popov V.N."/>
        </authorList>
    </citation>
    <scope>NUCLEOTIDE SEQUENCE [LARGE SCALE GENOMIC DNA]</scope>
    <source>
        <strain evidence="9">WF-38-12</strain>
    </source>
</reference>
<dbReference type="PANTHER" id="PTHR12645:SF1">
    <property type="entry name" value="FAD-LINKED SULFHYDRYL OXIDASE ERV2"/>
    <property type="match status" value="1"/>
</dbReference>
<feature type="region of interest" description="Disordered" evidence="7">
    <location>
        <begin position="174"/>
        <end position="218"/>
    </location>
</feature>
<dbReference type="OMA" id="LRSYIYL"/>
<keyword evidence="6" id="KW-0472">Membrane</keyword>
<dbReference type="OrthoDB" id="59470at2759"/>
<accession>A0A0U1M6B2</accession>
<name>A0A0U1M6B2_TALIS</name>